<reference evidence="3" key="2">
    <citation type="submission" date="2013-12" db="EMBL/GenBank/DDBJ databases">
        <authorList>
            <person name="Yu Y."/>
            <person name="Lee S."/>
            <person name="de Baynast K."/>
            <person name="Wissotski M."/>
            <person name="Liu L."/>
            <person name="Talag J."/>
            <person name="Goicoechea J."/>
            <person name="Angelova A."/>
            <person name="Jetty R."/>
            <person name="Kudrna D."/>
            <person name="Golser W."/>
            <person name="Rivera L."/>
            <person name="Zhang J."/>
            <person name="Wing R."/>
        </authorList>
    </citation>
    <scope>NUCLEOTIDE SEQUENCE</scope>
</reference>
<evidence type="ECO:0000313" key="3">
    <source>
        <dbReference type="Proteomes" id="UP000032180"/>
    </source>
</evidence>
<evidence type="ECO:0000256" key="1">
    <source>
        <dbReference type="SAM" id="MobiDB-lite"/>
    </source>
</evidence>
<keyword evidence="3" id="KW-1185">Reference proteome</keyword>
<dbReference type="AlphaFoldDB" id="A0A0D9VFL7"/>
<organism evidence="2 3">
    <name type="scientific">Leersia perrieri</name>
    <dbReference type="NCBI Taxonomy" id="77586"/>
    <lineage>
        <taxon>Eukaryota</taxon>
        <taxon>Viridiplantae</taxon>
        <taxon>Streptophyta</taxon>
        <taxon>Embryophyta</taxon>
        <taxon>Tracheophyta</taxon>
        <taxon>Spermatophyta</taxon>
        <taxon>Magnoliopsida</taxon>
        <taxon>Liliopsida</taxon>
        <taxon>Poales</taxon>
        <taxon>Poaceae</taxon>
        <taxon>BOP clade</taxon>
        <taxon>Oryzoideae</taxon>
        <taxon>Oryzeae</taxon>
        <taxon>Oryzinae</taxon>
        <taxon>Leersia</taxon>
    </lineage>
</organism>
<dbReference type="Proteomes" id="UP000032180">
    <property type="component" value="Chromosome 2"/>
</dbReference>
<dbReference type="HOGENOM" id="CLU_2187699_0_0_1"/>
<dbReference type="Gramene" id="LPERR02G12410.1">
    <property type="protein sequence ID" value="LPERR02G12410.1"/>
    <property type="gene ID" value="LPERR02G12410"/>
</dbReference>
<protein>
    <submittedName>
        <fullName evidence="2">Uncharacterized protein</fullName>
    </submittedName>
</protein>
<dbReference type="EnsemblPlants" id="LPERR02G12410.1">
    <property type="protein sequence ID" value="LPERR02G12410.1"/>
    <property type="gene ID" value="LPERR02G12410"/>
</dbReference>
<feature type="region of interest" description="Disordered" evidence="1">
    <location>
        <begin position="1"/>
        <end position="26"/>
    </location>
</feature>
<accession>A0A0D9VFL7</accession>
<reference evidence="2 3" key="1">
    <citation type="submission" date="2012-08" db="EMBL/GenBank/DDBJ databases">
        <title>Oryza genome evolution.</title>
        <authorList>
            <person name="Wing R.A."/>
        </authorList>
    </citation>
    <scope>NUCLEOTIDE SEQUENCE</scope>
</reference>
<proteinExistence type="predicted"/>
<sequence>MSAQSNLLLTSKEEREKEGRCGRGVVGPTKEIKSGSIGLPGYENVRRRQLCDLDAAAAVRATSAAGTAAKRFDPIDGGGAGAGVRLSCVGGHTGSVWQRHTGDKDCKVY</sequence>
<feature type="compositionally biased region" description="Basic and acidic residues" evidence="1">
    <location>
        <begin position="11"/>
        <end position="21"/>
    </location>
</feature>
<evidence type="ECO:0000313" key="2">
    <source>
        <dbReference type="EnsemblPlants" id="LPERR02G12410.1"/>
    </source>
</evidence>
<name>A0A0D9VFL7_9ORYZ</name>
<reference evidence="2" key="3">
    <citation type="submission" date="2015-04" db="UniProtKB">
        <authorList>
            <consortium name="EnsemblPlants"/>
        </authorList>
    </citation>
    <scope>IDENTIFICATION</scope>
</reference>